<reference evidence="2 3" key="2">
    <citation type="submission" date="2017-09" db="EMBL/GenBank/DDBJ databases">
        <title>Bacillus patelloidae sp. nov., isolated from the intestinal tract of a marine limpet.</title>
        <authorList>
            <person name="Liu R."/>
            <person name="Dong C."/>
            <person name="Shao Z."/>
        </authorList>
    </citation>
    <scope>NUCLEOTIDE SEQUENCE [LARGE SCALE GENOMIC DNA]</scope>
    <source>
        <strain evidence="2 3">SA5d-4</strain>
    </source>
</reference>
<comment type="caution">
    <text evidence="2">The sequence shown here is derived from an EMBL/GenBank/DDBJ whole genome shotgun (WGS) entry which is preliminary data.</text>
</comment>
<feature type="transmembrane region" description="Helical" evidence="1">
    <location>
        <begin position="170"/>
        <end position="193"/>
    </location>
</feature>
<keyword evidence="3" id="KW-1185">Reference proteome</keyword>
<dbReference type="Proteomes" id="UP000217083">
    <property type="component" value="Unassembled WGS sequence"/>
</dbReference>
<keyword evidence="1" id="KW-1133">Transmembrane helix</keyword>
<dbReference type="AlphaFoldDB" id="A0A263BXS2"/>
<evidence type="ECO:0000313" key="2">
    <source>
        <dbReference type="EMBL" id="OZM58107.1"/>
    </source>
</evidence>
<organism evidence="2 3">
    <name type="scientific">Lottiidibacillus patelloidae</name>
    <dbReference type="NCBI Taxonomy" id="2670334"/>
    <lineage>
        <taxon>Bacteria</taxon>
        <taxon>Bacillati</taxon>
        <taxon>Bacillota</taxon>
        <taxon>Bacilli</taxon>
        <taxon>Bacillales</taxon>
        <taxon>Bacillaceae</taxon>
        <taxon>Lottiidibacillus</taxon>
    </lineage>
</organism>
<evidence type="ECO:0000313" key="3">
    <source>
        <dbReference type="Proteomes" id="UP000217083"/>
    </source>
</evidence>
<proteinExistence type="predicted"/>
<evidence type="ECO:0000256" key="1">
    <source>
        <dbReference type="SAM" id="Phobius"/>
    </source>
</evidence>
<accession>A0A263BXS2</accession>
<keyword evidence="1" id="KW-0812">Transmembrane</keyword>
<feature type="transmembrane region" description="Helical" evidence="1">
    <location>
        <begin position="30"/>
        <end position="51"/>
    </location>
</feature>
<keyword evidence="1" id="KW-0472">Membrane</keyword>
<protein>
    <submittedName>
        <fullName evidence="2">Uncharacterized protein</fullName>
    </submittedName>
</protein>
<sequence length="263" mass="30726">MNSSTSTPRHPKAIISSFINNFIYIRNPYIIMWWSAALPGFGHIMLCRYFIGSILIIWEFYINSYSGLNEAILYSFIGEFEKAKEVLNPRIATLYIPVYFFAIWDSRRITIELNKMSILADQQKAPIFRAVISPLDLNYLEIRKPKMAIIYSILCPGLGQLYLHNYVMGFYLLLWWVITIFKSNIIPALPLFLIGDFEVSTSLIAMQWFLFIPSIFGFSIYNAFVASKELNKMFKLEQARYFNKEFANSSIFNYFMNQKTKGE</sequence>
<name>A0A263BXS2_9BACI</name>
<gene>
    <name evidence="2" type="ORF">CIB95_00575</name>
</gene>
<reference evidence="3" key="1">
    <citation type="submission" date="2017-08" db="EMBL/GenBank/DDBJ databases">
        <authorList>
            <person name="Huang Z."/>
        </authorList>
    </citation>
    <scope>NUCLEOTIDE SEQUENCE [LARGE SCALE GENOMIC DNA]</scope>
    <source>
        <strain evidence="3">SA5d-4</strain>
    </source>
</reference>
<dbReference type="RefSeq" id="WP_094920471.1">
    <property type="nucleotide sequence ID" value="NZ_NPIA01000001.1"/>
</dbReference>
<feature type="transmembrane region" description="Helical" evidence="1">
    <location>
        <begin position="205"/>
        <end position="225"/>
    </location>
</feature>
<dbReference type="EMBL" id="NPIA01000001">
    <property type="protein sequence ID" value="OZM58107.1"/>
    <property type="molecule type" value="Genomic_DNA"/>
</dbReference>